<dbReference type="InterPro" id="IPR000172">
    <property type="entry name" value="GMC_OxRdtase_N"/>
</dbReference>
<feature type="compositionally biased region" description="Low complexity" evidence="5">
    <location>
        <begin position="578"/>
        <end position="590"/>
    </location>
</feature>
<sequence length="942" mass="98782">MTVPVVRAADSERDQRRAAAALRAAGLRRGDRLLVSAASSPALLAAVLGALRTGIVPVVLDPALPAAERAALAADADPALDLGGDPARLLTGADEVPLADVPLARPMHYTSGTTGWRKGVWSGVLDDGDASALAAEEIALWGFTAADRHLVLSPLHHSAPLRFAVHTLLAGGEVLLPGPFDADRAAATITRLGPTTTFCVPTHLRRLVARDDVDWSSFRRLVHAGAPCPEPLKRAVLGALPAGGVWEFYGSTEAQFTVCSPEDWRAHPGSVGRARPGRRLEADEGGQLWCAVPRWARFEYWRAPEKTAAAWRGDLVTVGDLGRVDDDGTVWLDGRREDLVISGGVNVYPAEVEAVLDAHPGVEESAVVGVPDEDWGQRVVAAYVGSADPADLGPGRVSGSPRPSGPRACTRWASCPAPPRARCAASTSRGSSGCDLGVGRRRGGCRVGRLRAGGPPRRRRPLGPAAGGRRRPRPPRRLPRRPARRRHPRRRRPRTPGELVVHRRAPPGHDRGAAARARGRWVQHGQRRLLRPRHPGRPRRLGRGRQRPVEPRRDAPGLAPPRGRPAVRRPSRARPRRAGAGDPAPGSSPLTEALAGAAAELGFPDEPDKNAGGPPGYGPVPLSVDGGVRVNAAMAYLAPRRGSPSLTVRGGVRVRRVLVERGRAVGVDTDAGPVRASEVVLSAGAVGSPHLLLLSGIGPAADLRASGLGVVADVPAVGAGLSDHPLVYLPWVPVDGLPDGDWPLPLHGSLDATSSDSPVPGDLEVLPWLRPWARVLPGGGGDDRTLSLAAGLFREESRGHLTLASADPAAAPRIAHGYLATAADRRRLREAVRLAAALLRTRALAPLVAARPAPADDVLADDAALDGWIRASLATAQHLAGSARMGGDGDAGAVVDQHLRVRGVEGLRVADTSVLPEVPTRGPAATAVMVGERAAELMTGGA</sequence>
<evidence type="ECO:0000313" key="8">
    <source>
        <dbReference type="Proteomes" id="UP000246661"/>
    </source>
</evidence>
<dbReference type="Pfam" id="PF05199">
    <property type="entry name" value="GMC_oxred_C"/>
    <property type="match status" value="1"/>
</dbReference>
<dbReference type="Gene3D" id="3.50.50.60">
    <property type="entry name" value="FAD/NAD(P)-binding domain"/>
    <property type="match status" value="2"/>
</dbReference>
<dbReference type="InterPro" id="IPR042099">
    <property type="entry name" value="ANL_N_sf"/>
</dbReference>
<dbReference type="InterPro" id="IPR012132">
    <property type="entry name" value="GMC_OxRdtase"/>
</dbReference>
<keyword evidence="4" id="KW-0274">FAD</keyword>
<dbReference type="AlphaFoldDB" id="A0A317QJX3"/>
<protein>
    <submittedName>
        <fullName evidence="7">Acyl-CoA synthetase (AMP-forming)/AMP-acid ligase II</fullName>
    </submittedName>
</protein>
<keyword evidence="7" id="KW-0436">Ligase</keyword>
<dbReference type="Gene3D" id="3.30.300.30">
    <property type="match status" value="1"/>
</dbReference>
<evidence type="ECO:0000256" key="1">
    <source>
        <dbReference type="ARBA" id="ARBA00001974"/>
    </source>
</evidence>
<dbReference type="GO" id="GO:0016874">
    <property type="term" value="F:ligase activity"/>
    <property type="evidence" value="ECO:0007669"/>
    <property type="project" value="UniProtKB-KW"/>
</dbReference>
<dbReference type="Gene3D" id="3.30.560.10">
    <property type="entry name" value="Glucose Oxidase, domain 3"/>
    <property type="match status" value="1"/>
</dbReference>
<dbReference type="Pfam" id="PF00501">
    <property type="entry name" value="AMP-binding"/>
    <property type="match status" value="2"/>
</dbReference>
<dbReference type="GO" id="GO:0016614">
    <property type="term" value="F:oxidoreductase activity, acting on CH-OH group of donors"/>
    <property type="evidence" value="ECO:0007669"/>
    <property type="project" value="InterPro"/>
</dbReference>
<feature type="compositionally biased region" description="Low complexity" evidence="5">
    <location>
        <begin position="420"/>
        <end position="437"/>
    </location>
</feature>
<feature type="domain" description="Glucose-methanol-choline oxidoreductase N-terminal" evidence="6">
    <location>
        <begin position="684"/>
        <end position="698"/>
    </location>
</feature>
<dbReference type="InterPro" id="IPR045851">
    <property type="entry name" value="AMP-bd_C_sf"/>
</dbReference>
<proteinExistence type="inferred from homology"/>
<evidence type="ECO:0000256" key="2">
    <source>
        <dbReference type="ARBA" id="ARBA00010790"/>
    </source>
</evidence>
<dbReference type="InterPro" id="IPR025110">
    <property type="entry name" value="AMP-bd_C"/>
</dbReference>
<accession>A0A317QJX3</accession>
<dbReference type="PROSITE" id="PS00624">
    <property type="entry name" value="GMC_OXRED_2"/>
    <property type="match status" value="1"/>
</dbReference>
<dbReference type="EMBL" id="QGTX01000001">
    <property type="protein sequence ID" value="PWW22545.1"/>
    <property type="molecule type" value="Genomic_DNA"/>
</dbReference>
<evidence type="ECO:0000256" key="5">
    <source>
        <dbReference type="SAM" id="MobiDB-lite"/>
    </source>
</evidence>
<keyword evidence="3" id="KW-0285">Flavoprotein</keyword>
<evidence type="ECO:0000313" key="7">
    <source>
        <dbReference type="EMBL" id="PWW22545.1"/>
    </source>
</evidence>
<comment type="similarity">
    <text evidence="2">Belongs to the GMC oxidoreductase family.</text>
</comment>
<comment type="caution">
    <text evidence="7">The sequence shown here is derived from an EMBL/GenBank/DDBJ whole genome shotgun (WGS) entry which is preliminary data.</text>
</comment>
<dbReference type="Pfam" id="PF00732">
    <property type="entry name" value="GMC_oxred_N"/>
    <property type="match status" value="1"/>
</dbReference>
<dbReference type="InterPro" id="IPR007867">
    <property type="entry name" value="GMC_OxRtase_C"/>
</dbReference>
<feature type="region of interest" description="Disordered" evidence="5">
    <location>
        <begin position="387"/>
        <end position="590"/>
    </location>
</feature>
<evidence type="ECO:0000256" key="3">
    <source>
        <dbReference type="ARBA" id="ARBA00022630"/>
    </source>
</evidence>
<dbReference type="CDD" id="cd04433">
    <property type="entry name" value="AFD_class_I"/>
    <property type="match status" value="1"/>
</dbReference>
<dbReference type="PANTHER" id="PTHR11552:SF147">
    <property type="entry name" value="CHOLINE DEHYDROGENASE, MITOCHONDRIAL"/>
    <property type="match status" value="1"/>
</dbReference>
<feature type="compositionally biased region" description="Basic residues" evidence="5">
    <location>
        <begin position="517"/>
        <end position="546"/>
    </location>
</feature>
<dbReference type="PANTHER" id="PTHR11552">
    <property type="entry name" value="GLUCOSE-METHANOL-CHOLINE GMC OXIDOREDUCTASE"/>
    <property type="match status" value="1"/>
</dbReference>
<feature type="compositionally biased region" description="Basic residues" evidence="5">
    <location>
        <begin position="468"/>
        <end position="494"/>
    </location>
</feature>
<dbReference type="SUPFAM" id="SSF56801">
    <property type="entry name" value="Acetyl-CoA synthetase-like"/>
    <property type="match status" value="1"/>
</dbReference>
<comment type="cofactor">
    <cofactor evidence="1">
        <name>FAD</name>
        <dbReference type="ChEBI" id="CHEBI:57692"/>
    </cofactor>
</comment>
<dbReference type="SUPFAM" id="SSF54373">
    <property type="entry name" value="FAD-linked reductases, C-terminal domain"/>
    <property type="match status" value="1"/>
</dbReference>
<keyword evidence="8" id="KW-1185">Reference proteome</keyword>
<dbReference type="InterPro" id="IPR000873">
    <property type="entry name" value="AMP-dep_synth/lig_dom"/>
</dbReference>
<dbReference type="GO" id="GO:0050660">
    <property type="term" value="F:flavin adenine dinucleotide binding"/>
    <property type="evidence" value="ECO:0007669"/>
    <property type="project" value="InterPro"/>
</dbReference>
<dbReference type="InterPro" id="IPR036188">
    <property type="entry name" value="FAD/NAD-bd_sf"/>
</dbReference>
<organism evidence="7 8">
    <name type="scientific">Geodermatophilus normandii</name>
    <dbReference type="NCBI Taxonomy" id="1137989"/>
    <lineage>
        <taxon>Bacteria</taxon>
        <taxon>Bacillati</taxon>
        <taxon>Actinomycetota</taxon>
        <taxon>Actinomycetes</taxon>
        <taxon>Geodermatophilales</taxon>
        <taxon>Geodermatophilaceae</taxon>
        <taxon>Geodermatophilus</taxon>
    </lineage>
</organism>
<dbReference type="SUPFAM" id="SSF51905">
    <property type="entry name" value="FAD/NAD(P)-binding domain"/>
    <property type="match status" value="1"/>
</dbReference>
<dbReference type="Gene3D" id="3.40.50.12780">
    <property type="entry name" value="N-terminal domain of ligase-like"/>
    <property type="match status" value="1"/>
</dbReference>
<dbReference type="Pfam" id="PF13193">
    <property type="entry name" value="AMP-binding_C"/>
    <property type="match status" value="1"/>
</dbReference>
<reference evidence="8" key="1">
    <citation type="submission" date="2018-05" db="EMBL/GenBank/DDBJ databases">
        <authorList>
            <person name="Klenk H.-P."/>
            <person name="Huntemann M."/>
            <person name="Clum A."/>
            <person name="Pillay M."/>
            <person name="Palaniappan K."/>
            <person name="Varghese N."/>
            <person name="Mikhailova N."/>
            <person name="Stamatis D."/>
            <person name="Reddy T."/>
            <person name="Daum C."/>
            <person name="Shapiro N."/>
            <person name="Ivanova N."/>
            <person name="Kyrpides N."/>
            <person name="Woyke T."/>
        </authorList>
    </citation>
    <scope>NUCLEOTIDE SEQUENCE [LARGE SCALE GENOMIC DNA]</scope>
    <source>
        <strain evidence="8">DSM 45417</strain>
    </source>
</reference>
<gene>
    <name evidence="7" type="ORF">JD79_01699</name>
</gene>
<evidence type="ECO:0000256" key="4">
    <source>
        <dbReference type="ARBA" id="ARBA00022827"/>
    </source>
</evidence>
<name>A0A317QJX3_9ACTN</name>
<dbReference type="Proteomes" id="UP000246661">
    <property type="component" value="Unassembled WGS sequence"/>
</dbReference>
<evidence type="ECO:0000259" key="6">
    <source>
        <dbReference type="PROSITE" id="PS00624"/>
    </source>
</evidence>
<feature type="compositionally biased region" description="Basic residues" evidence="5">
    <location>
        <begin position="565"/>
        <end position="577"/>
    </location>
</feature>